<feature type="region of interest" description="Disordered" evidence="1">
    <location>
        <begin position="56"/>
        <end position="91"/>
    </location>
</feature>
<proteinExistence type="predicted"/>
<evidence type="ECO:0000313" key="3">
    <source>
        <dbReference type="EMBL" id="TNC25452.1"/>
    </source>
</evidence>
<accession>A0A5C4M000</accession>
<organism evidence="3 4">
    <name type="scientific">Amycolatopsis alkalitolerans</name>
    <dbReference type="NCBI Taxonomy" id="2547244"/>
    <lineage>
        <taxon>Bacteria</taxon>
        <taxon>Bacillati</taxon>
        <taxon>Actinomycetota</taxon>
        <taxon>Actinomycetes</taxon>
        <taxon>Pseudonocardiales</taxon>
        <taxon>Pseudonocardiaceae</taxon>
        <taxon>Amycolatopsis</taxon>
    </lineage>
</organism>
<keyword evidence="4" id="KW-1185">Reference proteome</keyword>
<evidence type="ECO:0000256" key="1">
    <source>
        <dbReference type="SAM" id="MobiDB-lite"/>
    </source>
</evidence>
<comment type="caution">
    <text evidence="3">The sequence shown here is derived from an EMBL/GenBank/DDBJ whole genome shotgun (WGS) entry which is preliminary data.</text>
</comment>
<reference evidence="3 4" key="1">
    <citation type="submission" date="2019-06" db="EMBL/GenBank/DDBJ databases">
        <title>Amycolatopsis alkalitolerans sp. nov., isolated from Gastrodia elata Blume.</title>
        <authorList>
            <person name="Narsing Rao M.P."/>
            <person name="Li W.J."/>
        </authorList>
    </citation>
    <scope>NUCLEOTIDE SEQUENCE [LARGE SCALE GENOMIC DNA]</scope>
    <source>
        <strain evidence="3 4">SYSUP0005</strain>
    </source>
</reference>
<evidence type="ECO:0000313" key="4">
    <source>
        <dbReference type="Proteomes" id="UP000305546"/>
    </source>
</evidence>
<feature type="region of interest" description="Disordered" evidence="1">
    <location>
        <begin position="1"/>
        <end position="33"/>
    </location>
</feature>
<evidence type="ECO:0000259" key="2">
    <source>
        <dbReference type="Pfam" id="PF14230"/>
    </source>
</evidence>
<name>A0A5C4M000_9PSEU</name>
<dbReference type="EMBL" id="VDFW01000011">
    <property type="protein sequence ID" value="TNC25452.1"/>
    <property type="molecule type" value="Genomic_DNA"/>
</dbReference>
<gene>
    <name evidence="3" type="ORF">FG385_15325</name>
</gene>
<dbReference type="InterPro" id="IPR025637">
    <property type="entry name" value="DUF4333"/>
</dbReference>
<dbReference type="Proteomes" id="UP000305546">
    <property type="component" value="Unassembled WGS sequence"/>
</dbReference>
<feature type="domain" description="DUF4333" evidence="2">
    <location>
        <begin position="84"/>
        <end position="151"/>
    </location>
</feature>
<dbReference type="Pfam" id="PF14230">
    <property type="entry name" value="DUF4333"/>
    <property type="match status" value="1"/>
</dbReference>
<sequence>MTPSARTGCSPPARRPGVVHTSDHTGLRSSGGTVSRGARFWAGLAGAGVMLLAGCDSSGGDQPPPTSLGGTSGGGAPSAGTTLPPAPRVFDTGALQNGVRQVLTQSYGLTDVTGVRCPSGQAVQVGVSFDCAVTVAGEPKSVTLTVQTADGTYQVSAPK</sequence>
<dbReference type="AlphaFoldDB" id="A0A5C4M000"/>
<protein>
    <submittedName>
        <fullName evidence="3">DUF4333 domain-containing protein</fullName>
    </submittedName>
</protein>